<dbReference type="InterPro" id="IPR006140">
    <property type="entry name" value="D-isomer_DH_NAD-bd"/>
</dbReference>
<evidence type="ECO:0000259" key="3">
    <source>
        <dbReference type="Pfam" id="PF02826"/>
    </source>
</evidence>
<dbReference type="EMBL" id="CP067089">
    <property type="protein sequence ID" value="QQO09418.1"/>
    <property type="molecule type" value="Genomic_DNA"/>
</dbReference>
<accession>A0A7T7XNC7</accession>
<name>A0A7T7XNC7_9SPIR</name>
<dbReference type="KEGG" id="bhc:JFL75_00400"/>
<evidence type="ECO:0000256" key="1">
    <source>
        <dbReference type="ARBA" id="ARBA00023002"/>
    </source>
</evidence>
<keyword evidence="2" id="KW-0520">NAD</keyword>
<dbReference type="PANTHER" id="PTHR43333">
    <property type="entry name" value="2-HACID_DH_C DOMAIN-CONTAINING PROTEIN"/>
    <property type="match status" value="1"/>
</dbReference>
<dbReference type="Proteomes" id="UP000595917">
    <property type="component" value="Chromosome"/>
</dbReference>
<dbReference type="AlphaFoldDB" id="A0A7T7XNC7"/>
<proteinExistence type="predicted"/>
<dbReference type="Gene3D" id="3.40.50.720">
    <property type="entry name" value="NAD(P)-binding Rossmann-like Domain"/>
    <property type="match status" value="2"/>
</dbReference>
<protein>
    <submittedName>
        <fullName evidence="4">D-2-hydroxyacid dehydrogenase</fullName>
    </submittedName>
</protein>
<evidence type="ECO:0000256" key="2">
    <source>
        <dbReference type="ARBA" id="ARBA00023027"/>
    </source>
</evidence>
<reference evidence="4" key="1">
    <citation type="submission" date="2021-01" db="EMBL/GenBank/DDBJ databases">
        <title>Description of Breznakiella homolactica.</title>
        <authorList>
            <person name="Song Y."/>
            <person name="Brune A."/>
        </authorList>
    </citation>
    <scope>NUCLEOTIDE SEQUENCE</scope>
    <source>
        <strain evidence="4">RmG30</strain>
    </source>
</reference>
<evidence type="ECO:0000313" key="5">
    <source>
        <dbReference type="Proteomes" id="UP000595917"/>
    </source>
</evidence>
<dbReference type="RefSeq" id="WP_215626721.1">
    <property type="nucleotide sequence ID" value="NZ_CP067089.2"/>
</dbReference>
<dbReference type="PANTHER" id="PTHR43333:SF1">
    <property type="entry name" value="D-ISOMER SPECIFIC 2-HYDROXYACID DEHYDROGENASE NAD-BINDING DOMAIN-CONTAINING PROTEIN"/>
    <property type="match status" value="1"/>
</dbReference>
<dbReference type="Pfam" id="PF02826">
    <property type="entry name" value="2-Hacid_dh_C"/>
    <property type="match status" value="1"/>
</dbReference>
<sequence length="329" mass="35708">MMKTMEHKKGIVLVALKPGSFPAGGAEKVSAAGEGREVVVASEQDEIAQYLDRIEIAAGDFPFSLISRAPNLRWVQLWSAGADWLQKYPEVKDLPFLLTTTSGMHGPQMAEHLFALLLAWCRALPKAFAAQRQHQWLKLGGGSLSLLDGKSMLILGYGSIGESAARAAAGFGMSVTGLRRNPPAGKADGTVRIVPSARLHDELPRADFVVNILPHTPETRGSFGKKEFELMKNSAVYCNIGRGATTDETALAEALERETIAGALLDVFGTEPLDPGSPLWDMENVIITGHYGGIRPDYGEKALEIFLDNLGRYTRGESLMNLVDKRQGY</sequence>
<dbReference type="SUPFAM" id="SSF52283">
    <property type="entry name" value="Formate/glycerate dehydrogenase catalytic domain-like"/>
    <property type="match status" value="1"/>
</dbReference>
<feature type="domain" description="D-isomer specific 2-hydroxyacid dehydrogenase NAD-binding" evidence="3">
    <location>
        <begin position="114"/>
        <end position="292"/>
    </location>
</feature>
<dbReference type="GO" id="GO:0051287">
    <property type="term" value="F:NAD binding"/>
    <property type="evidence" value="ECO:0007669"/>
    <property type="project" value="InterPro"/>
</dbReference>
<dbReference type="GO" id="GO:0016491">
    <property type="term" value="F:oxidoreductase activity"/>
    <property type="evidence" value="ECO:0007669"/>
    <property type="project" value="UniProtKB-KW"/>
</dbReference>
<gene>
    <name evidence="4" type="ORF">JFL75_00400</name>
</gene>
<dbReference type="InterPro" id="IPR036291">
    <property type="entry name" value="NAD(P)-bd_dom_sf"/>
</dbReference>
<evidence type="ECO:0000313" key="4">
    <source>
        <dbReference type="EMBL" id="QQO09418.1"/>
    </source>
</evidence>
<dbReference type="SUPFAM" id="SSF51735">
    <property type="entry name" value="NAD(P)-binding Rossmann-fold domains"/>
    <property type="match status" value="1"/>
</dbReference>
<organism evidence="4 5">
    <name type="scientific">Breznakiella homolactica</name>
    <dbReference type="NCBI Taxonomy" id="2798577"/>
    <lineage>
        <taxon>Bacteria</taxon>
        <taxon>Pseudomonadati</taxon>
        <taxon>Spirochaetota</taxon>
        <taxon>Spirochaetia</taxon>
        <taxon>Spirochaetales</taxon>
        <taxon>Breznakiellaceae</taxon>
        <taxon>Breznakiella</taxon>
    </lineage>
</organism>
<dbReference type="CDD" id="cd05300">
    <property type="entry name" value="2-Hacid_dh_1"/>
    <property type="match status" value="1"/>
</dbReference>
<keyword evidence="5" id="KW-1185">Reference proteome</keyword>
<keyword evidence="1" id="KW-0560">Oxidoreductase</keyword>